<dbReference type="Pfam" id="PF18947">
    <property type="entry name" value="HAMP_2"/>
    <property type="match status" value="1"/>
</dbReference>
<evidence type="ECO:0000256" key="2">
    <source>
        <dbReference type="ARBA" id="ARBA00022500"/>
    </source>
</evidence>
<dbReference type="InterPro" id="IPR051310">
    <property type="entry name" value="MCP_chemotaxis"/>
</dbReference>
<dbReference type="SUPFAM" id="SSF158472">
    <property type="entry name" value="HAMP domain-like"/>
    <property type="match status" value="1"/>
</dbReference>
<feature type="domain" description="Methyl-accepting transducer" evidence="7">
    <location>
        <begin position="373"/>
        <end position="602"/>
    </location>
</feature>
<dbReference type="Proteomes" id="UP000246352">
    <property type="component" value="Unassembled WGS sequence"/>
</dbReference>
<comment type="similarity">
    <text evidence="3">Belongs to the methyl-accepting chemotaxis (MCP) protein family.</text>
</comment>
<dbReference type="PROSITE" id="PS50111">
    <property type="entry name" value="CHEMOTAXIS_TRANSDUC_2"/>
    <property type="match status" value="1"/>
</dbReference>
<dbReference type="InterPro" id="IPR004089">
    <property type="entry name" value="MCPsignal_dom"/>
</dbReference>
<dbReference type="AlphaFoldDB" id="A0A317PS41"/>
<dbReference type="GO" id="GO:0006935">
    <property type="term" value="P:chemotaxis"/>
    <property type="evidence" value="ECO:0007669"/>
    <property type="project" value="UniProtKB-KW"/>
</dbReference>
<gene>
    <name evidence="9" type="ORF">DFR52_101104</name>
</gene>
<dbReference type="RefSeq" id="WP_110029991.1">
    <property type="nucleotide sequence ID" value="NZ_QGTR01000001.1"/>
</dbReference>
<feature type="domain" description="HAMP" evidence="8">
    <location>
        <begin position="207"/>
        <end position="260"/>
    </location>
</feature>
<feature type="domain" description="HAMP" evidence="8">
    <location>
        <begin position="316"/>
        <end position="368"/>
    </location>
</feature>
<sequence length="666" mass="70347">MKIRGKIFLVVGVMGTVSVLIAGIALGVVFGYGEQLRKYENASERAFLGEHLNRQVTAVVMDARGIYASPSTEKAAKFASSVLESLDAIDGTLASWRPLVPASQAAAFEKVVAGAGEFRKFRAETARLGTEVSPEAANAQGNNEDNRANRKAFQAEIDGVVQTDRDNLDAIKASIAQFKQAMLILVLATAGIGLSIGIAVAYFFATRQLSGPIQNVTRTMSELVSGNLNVVVPYEGRQDEIGEMAAAVSVFRQNAIDTRKLNAQELALREKSSDLQDSIGVVVNAAAAGDFSSRITKDYDNADLNLFAASVNELVAGIDTAVTETQRVIAQLAQGNLTDTMNGEFRGALGELQGNVNSALATLQATMIDVRGSSDSVNASTNELRGASDDLSRRTEQQAASLEETSAALDQITAAVKNSTDRAQEATTMVAGATQSTKQSGEVVRNAVQAMGRIESASNEISKIINVIDEIAFQTNLLALNAGVEAARAGEAGRGFAVVAQEVRELAQRAASAAKDIKGLIHKSGEEVKVGVRHVQETGTSLSDIEERVLRINEHINEIATAAREQSLGLQEVSVAINQMDQVTQHNAAMVEEMSAATHKLGEESANLAGMVSRFRVSGSQGRPVAAVAQSHRPVASPARSMVVKVSRAFAGGGSSAAAADNWEDF</sequence>
<keyword evidence="2" id="KW-0145">Chemotaxis</keyword>
<comment type="caution">
    <text evidence="9">The sequence shown here is derived from an EMBL/GenBank/DDBJ whole genome shotgun (WGS) entry which is preliminary data.</text>
</comment>
<evidence type="ECO:0000256" key="4">
    <source>
        <dbReference type="PROSITE-ProRule" id="PRU00284"/>
    </source>
</evidence>
<dbReference type="SUPFAM" id="SSF58104">
    <property type="entry name" value="Methyl-accepting chemotaxis protein (MCP) signaling domain"/>
    <property type="match status" value="1"/>
</dbReference>
<feature type="compositionally biased region" description="Polar residues" evidence="5">
    <location>
        <begin position="374"/>
        <end position="383"/>
    </location>
</feature>
<dbReference type="SMART" id="SM00304">
    <property type="entry name" value="HAMP"/>
    <property type="match status" value="2"/>
</dbReference>
<keyword evidence="6" id="KW-0472">Membrane</keyword>
<feature type="transmembrane region" description="Helical" evidence="6">
    <location>
        <begin position="6"/>
        <end position="32"/>
    </location>
</feature>
<keyword evidence="10" id="KW-1185">Reference proteome</keyword>
<dbReference type="FunFam" id="1.10.287.950:FF:000001">
    <property type="entry name" value="Methyl-accepting chemotaxis sensory transducer"/>
    <property type="match status" value="1"/>
</dbReference>
<dbReference type="CDD" id="cd06225">
    <property type="entry name" value="HAMP"/>
    <property type="match status" value="1"/>
</dbReference>
<dbReference type="PANTHER" id="PTHR43531">
    <property type="entry name" value="PROTEIN ICFG"/>
    <property type="match status" value="1"/>
</dbReference>
<dbReference type="PROSITE" id="PS50885">
    <property type="entry name" value="HAMP"/>
    <property type="match status" value="2"/>
</dbReference>
<dbReference type="EMBL" id="QGTR01000001">
    <property type="protein sequence ID" value="PWW03424.1"/>
    <property type="molecule type" value="Genomic_DNA"/>
</dbReference>
<proteinExistence type="inferred from homology"/>
<comment type="subcellular location">
    <subcellularLocation>
        <location evidence="1">Membrane</location>
    </subcellularLocation>
</comment>
<dbReference type="GO" id="GO:0016020">
    <property type="term" value="C:membrane"/>
    <property type="evidence" value="ECO:0007669"/>
    <property type="project" value="UniProtKB-SubCell"/>
</dbReference>
<accession>A0A317PS41</accession>
<evidence type="ECO:0000259" key="8">
    <source>
        <dbReference type="PROSITE" id="PS50885"/>
    </source>
</evidence>
<evidence type="ECO:0000256" key="1">
    <source>
        <dbReference type="ARBA" id="ARBA00004370"/>
    </source>
</evidence>
<keyword evidence="4" id="KW-0807">Transducer</keyword>
<evidence type="ECO:0000259" key="7">
    <source>
        <dbReference type="PROSITE" id="PS50111"/>
    </source>
</evidence>
<dbReference type="InterPro" id="IPR003660">
    <property type="entry name" value="HAMP_dom"/>
</dbReference>
<dbReference type="Gene3D" id="6.10.340.10">
    <property type="match status" value="1"/>
</dbReference>
<keyword evidence="6" id="KW-0812">Transmembrane</keyword>
<feature type="compositionally biased region" description="Basic and acidic residues" evidence="5">
    <location>
        <begin position="386"/>
        <end position="396"/>
    </location>
</feature>
<evidence type="ECO:0000313" key="9">
    <source>
        <dbReference type="EMBL" id="PWW03424.1"/>
    </source>
</evidence>
<dbReference type="SMART" id="SM00283">
    <property type="entry name" value="MA"/>
    <property type="match status" value="1"/>
</dbReference>
<dbReference type="Pfam" id="PF00015">
    <property type="entry name" value="MCPsignal"/>
    <property type="match status" value="1"/>
</dbReference>
<dbReference type="GO" id="GO:0007165">
    <property type="term" value="P:signal transduction"/>
    <property type="evidence" value="ECO:0007669"/>
    <property type="project" value="UniProtKB-KW"/>
</dbReference>
<dbReference type="OrthoDB" id="3289104at2"/>
<feature type="transmembrane region" description="Helical" evidence="6">
    <location>
        <begin position="181"/>
        <end position="205"/>
    </location>
</feature>
<organism evidence="9 10">
    <name type="scientific">Hoeflea marina</name>
    <dbReference type="NCBI Taxonomy" id="274592"/>
    <lineage>
        <taxon>Bacteria</taxon>
        <taxon>Pseudomonadati</taxon>
        <taxon>Pseudomonadota</taxon>
        <taxon>Alphaproteobacteria</taxon>
        <taxon>Hyphomicrobiales</taxon>
        <taxon>Rhizobiaceae</taxon>
        <taxon>Hoeflea</taxon>
    </lineage>
</organism>
<reference evidence="9 10" key="1">
    <citation type="submission" date="2018-05" db="EMBL/GenBank/DDBJ databases">
        <title>Genomic Encyclopedia of Type Strains, Phase IV (KMG-IV): sequencing the most valuable type-strain genomes for metagenomic binning, comparative biology and taxonomic classification.</title>
        <authorList>
            <person name="Goeker M."/>
        </authorList>
    </citation>
    <scope>NUCLEOTIDE SEQUENCE [LARGE SCALE GENOMIC DNA]</scope>
    <source>
        <strain evidence="9 10">DSM 16791</strain>
    </source>
</reference>
<dbReference type="Pfam" id="PF00672">
    <property type="entry name" value="HAMP"/>
    <property type="match status" value="1"/>
</dbReference>
<evidence type="ECO:0000256" key="6">
    <source>
        <dbReference type="SAM" id="Phobius"/>
    </source>
</evidence>
<dbReference type="PANTHER" id="PTHR43531:SF11">
    <property type="entry name" value="METHYL-ACCEPTING CHEMOTAXIS PROTEIN 3"/>
    <property type="match status" value="1"/>
</dbReference>
<dbReference type="Gene3D" id="1.10.287.950">
    <property type="entry name" value="Methyl-accepting chemotaxis protein"/>
    <property type="match status" value="1"/>
</dbReference>
<evidence type="ECO:0000256" key="3">
    <source>
        <dbReference type="ARBA" id="ARBA00029447"/>
    </source>
</evidence>
<evidence type="ECO:0000313" key="10">
    <source>
        <dbReference type="Proteomes" id="UP000246352"/>
    </source>
</evidence>
<evidence type="ECO:0000256" key="5">
    <source>
        <dbReference type="SAM" id="MobiDB-lite"/>
    </source>
</evidence>
<protein>
    <submittedName>
        <fullName evidence="9">Methyl-accepting chemotaxis protein</fullName>
    </submittedName>
</protein>
<feature type="region of interest" description="Disordered" evidence="5">
    <location>
        <begin position="374"/>
        <end position="398"/>
    </location>
</feature>
<name>A0A317PS41_9HYPH</name>
<keyword evidence="6" id="KW-1133">Transmembrane helix</keyword>
<dbReference type="CDD" id="cd11386">
    <property type="entry name" value="MCP_signal"/>
    <property type="match status" value="1"/>
</dbReference>